<gene>
    <name evidence="10" type="ordered locus">Psta_3753</name>
</gene>
<evidence type="ECO:0000313" key="11">
    <source>
        <dbReference type="Proteomes" id="UP000001887"/>
    </source>
</evidence>
<feature type="domain" description="RNA polymerase sigma-70 region 2" evidence="8">
    <location>
        <begin position="17"/>
        <end position="83"/>
    </location>
</feature>
<dbReference type="Pfam" id="PF04542">
    <property type="entry name" value="Sigma70_r2"/>
    <property type="match status" value="1"/>
</dbReference>
<evidence type="ECO:0000256" key="3">
    <source>
        <dbReference type="ARBA" id="ARBA00023082"/>
    </source>
</evidence>
<dbReference type="CDD" id="cd06171">
    <property type="entry name" value="Sigma70_r4"/>
    <property type="match status" value="1"/>
</dbReference>
<feature type="compositionally biased region" description="Low complexity" evidence="7">
    <location>
        <begin position="181"/>
        <end position="191"/>
    </location>
</feature>
<dbReference type="OrthoDB" id="9795666at2"/>
<feature type="domain" description="RNA polymerase sigma factor 70 region 4 type 2" evidence="9">
    <location>
        <begin position="112"/>
        <end position="164"/>
    </location>
</feature>
<dbReference type="HOGENOM" id="CLU_1383016_0_0_0"/>
<name>D2R043_PIRSD</name>
<reference evidence="10 11" key="1">
    <citation type="journal article" date="2009" name="Stand. Genomic Sci.">
        <title>Complete genome sequence of Pirellula staleyi type strain (ATCC 27377).</title>
        <authorList>
            <person name="Clum A."/>
            <person name="Tindall B.J."/>
            <person name="Sikorski J."/>
            <person name="Ivanova N."/>
            <person name="Mavrommatis K."/>
            <person name="Lucas S."/>
            <person name="Glavina del Rio T."/>
            <person name="Nolan M."/>
            <person name="Chen F."/>
            <person name="Tice H."/>
            <person name="Pitluck S."/>
            <person name="Cheng J.F."/>
            <person name="Chertkov O."/>
            <person name="Brettin T."/>
            <person name="Han C."/>
            <person name="Detter J.C."/>
            <person name="Kuske C."/>
            <person name="Bruce D."/>
            <person name="Goodwin L."/>
            <person name="Ovchinikova G."/>
            <person name="Pati A."/>
            <person name="Mikhailova N."/>
            <person name="Chen A."/>
            <person name="Palaniappan K."/>
            <person name="Land M."/>
            <person name="Hauser L."/>
            <person name="Chang Y.J."/>
            <person name="Jeffries C.D."/>
            <person name="Chain P."/>
            <person name="Rohde M."/>
            <person name="Goker M."/>
            <person name="Bristow J."/>
            <person name="Eisen J.A."/>
            <person name="Markowitz V."/>
            <person name="Hugenholtz P."/>
            <person name="Kyrpides N.C."/>
            <person name="Klenk H.P."/>
            <person name="Lapidus A."/>
        </authorList>
    </citation>
    <scope>NUCLEOTIDE SEQUENCE [LARGE SCALE GENOMIC DNA]</scope>
    <source>
        <strain evidence="11">ATCC 27377 / DSM 6068 / ICPB 4128</strain>
    </source>
</reference>
<dbReference type="InterPro" id="IPR013249">
    <property type="entry name" value="RNA_pol_sigma70_r4_t2"/>
</dbReference>
<keyword evidence="3 6" id="KW-0731">Sigma factor</keyword>
<evidence type="ECO:0000313" key="10">
    <source>
        <dbReference type="EMBL" id="ADB18408.1"/>
    </source>
</evidence>
<dbReference type="InterPro" id="IPR007627">
    <property type="entry name" value="RNA_pol_sigma70_r2"/>
</dbReference>
<dbReference type="InterPro" id="IPR036388">
    <property type="entry name" value="WH-like_DNA-bd_sf"/>
</dbReference>
<dbReference type="InterPro" id="IPR039425">
    <property type="entry name" value="RNA_pol_sigma-70-like"/>
</dbReference>
<dbReference type="STRING" id="530564.Psta_3753"/>
<keyword evidence="4 6" id="KW-0238">DNA-binding</keyword>
<dbReference type="NCBIfam" id="TIGR02937">
    <property type="entry name" value="sigma70-ECF"/>
    <property type="match status" value="1"/>
</dbReference>
<keyword evidence="5 6" id="KW-0804">Transcription</keyword>
<dbReference type="SUPFAM" id="SSF88946">
    <property type="entry name" value="Sigma2 domain of RNA polymerase sigma factors"/>
    <property type="match status" value="1"/>
</dbReference>
<comment type="similarity">
    <text evidence="1 6">Belongs to the sigma-70 factor family. ECF subfamily.</text>
</comment>
<organism evidence="10 11">
    <name type="scientific">Pirellula staleyi (strain ATCC 27377 / DSM 6068 / ICPB 4128)</name>
    <name type="common">Pirella staleyi</name>
    <dbReference type="NCBI Taxonomy" id="530564"/>
    <lineage>
        <taxon>Bacteria</taxon>
        <taxon>Pseudomonadati</taxon>
        <taxon>Planctomycetota</taxon>
        <taxon>Planctomycetia</taxon>
        <taxon>Pirellulales</taxon>
        <taxon>Pirellulaceae</taxon>
        <taxon>Pirellula</taxon>
    </lineage>
</organism>
<dbReference type="InterPro" id="IPR014284">
    <property type="entry name" value="RNA_pol_sigma-70_dom"/>
</dbReference>
<evidence type="ECO:0000256" key="5">
    <source>
        <dbReference type="ARBA" id="ARBA00023163"/>
    </source>
</evidence>
<evidence type="ECO:0000256" key="7">
    <source>
        <dbReference type="SAM" id="MobiDB-lite"/>
    </source>
</evidence>
<dbReference type="SUPFAM" id="SSF88659">
    <property type="entry name" value="Sigma3 and sigma4 domains of RNA polymerase sigma factors"/>
    <property type="match status" value="1"/>
</dbReference>
<dbReference type="PROSITE" id="PS01063">
    <property type="entry name" value="SIGMA70_ECF"/>
    <property type="match status" value="1"/>
</dbReference>
<dbReference type="InterPro" id="IPR013324">
    <property type="entry name" value="RNA_pol_sigma_r3/r4-like"/>
</dbReference>
<keyword evidence="11" id="KW-1185">Reference proteome</keyword>
<dbReference type="GO" id="GO:0003677">
    <property type="term" value="F:DNA binding"/>
    <property type="evidence" value="ECO:0007669"/>
    <property type="project" value="UniProtKB-KW"/>
</dbReference>
<evidence type="ECO:0000256" key="6">
    <source>
        <dbReference type="RuleBase" id="RU000716"/>
    </source>
</evidence>
<dbReference type="Pfam" id="PF08281">
    <property type="entry name" value="Sigma70_r4_2"/>
    <property type="match status" value="1"/>
</dbReference>
<dbReference type="InterPro" id="IPR000838">
    <property type="entry name" value="RNA_pol_sigma70_ECF_CS"/>
</dbReference>
<dbReference type="GO" id="GO:0006352">
    <property type="term" value="P:DNA-templated transcription initiation"/>
    <property type="evidence" value="ECO:0007669"/>
    <property type="project" value="InterPro"/>
</dbReference>
<protein>
    <recommendedName>
        <fullName evidence="6">RNA polymerase sigma factor</fullName>
    </recommendedName>
</protein>
<dbReference type="EMBL" id="CP001848">
    <property type="protein sequence ID" value="ADB18408.1"/>
    <property type="molecule type" value="Genomic_DNA"/>
</dbReference>
<dbReference type="AlphaFoldDB" id="D2R043"/>
<dbReference type="GO" id="GO:0016987">
    <property type="term" value="F:sigma factor activity"/>
    <property type="evidence" value="ECO:0007669"/>
    <property type="project" value="UniProtKB-KW"/>
</dbReference>
<dbReference type="KEGG" id="psl:Psta_3753"/>
<dbReference type="PANTHER" id="PTHR43133:SF8">
    <property type="entry name" value="RNA POLYMERASE SIGMA FACTOR HI_1459-RELATED"/>
    <property type="match status" value="1"/>
</dbReference>
<dbReference type="eggNOG" id="COG1595">
    <property type="taxonomic scope" value="Bacteria"/>
</dbReference>
<dbReference type="Gene3D" id="1.10.10.10">
    <property type="entry name" value="Winged helix-like DNA-binding domain superfamily/Winged helix DNA-binding domain"/>
    <property type="match status" value="1"/>
</dbReference>
<proteinExistence type="inferred from homology"/>
<dbReference type="Proteomes" id="UP000001887">
    <property type="component" value="Chromosome"/>
</dbReference>
<feature type="region of interest" description="Disordered" evidence="7">
    <location>
        <begin position="169"/>
        <end position="197"/>
    </location>
</feature>
<evidence type="ECO:0000256" key="1">
    <source>
        <dbReference type="ARBA" id="ARBA00010641"/>
    </source>
</evidence>
<evidence type="ECO:0000256" key="4">
    <source>
        <dbReference type="ARBA" id="ARBA00023125"/>
    </source>
</evidence>
<sequence length="197" mass="21951">MTTPPEPSATSFNPADLIKTYQAGIWRYLRALGCESALAEDLTQETFLHVLQRPFQEINAAATAAYLRKIALNLFISHQRRAGKVVVMEAVEEIDRTWTTWAGNDSGEAALDALRECLKGLTERARMALELRFRSDRSRDEIATALEITEHGAKNLMQRAKQQLKTCVENKLTSDERPGPAETAATENSASSKRRSS</sequence>
<evidence type="ECO:0000259" key="9">
    <source>
        <dbReference type="Pfam" id="PF08281"/>
    </source>
</evidence>
<keyword evidence="2 6" id="KW-0805">Transcription regulation</keyword>
<dbReference type="Gene3D" id="1.10.1740.10">
    <property type="match status" value="1"/>
</dbReference>
<accession>D2R043</accession>
<evidence type="ECO:0000259" key="8">
    <source>
        <dbReference type="Pfam" id="PF04542"/>
    </source>
</evidence>
<evidence type="ECO:0000256" key="2">
    <source>
        <dbReference type="ARBA" id="ARBA00023015"/>
    </source>
</evidence>
<dbReference type="InterPro" id="IPR013325">
    <property type="entry name" value="RNA_pol_sigma_r2"/>
</dbReference>
<dbReference type="PANTHER" id="PTHR43133">
    <property type="entry name" value="RNA POLYMERASE ECF-TYPE SIGMA FACTO"/>
    <property type="match status" value="1"/>
</dbReference>